<feature type="transmembrane region" description="Helical" evidence="1">
    <location>
        <begin position="7"/>
        <end position="26"/>
    </location>
</feature>
<gene>
    <name evidence="2" type="ORF">ACFSUL_13715</name>
</gene>
<name>A0ABW5RSW9_9BACI</name>
<evidence type="ECO:0000313" key="2">
    <source>
        <dbReference type="EMBL" id="MFD2681793.1"/>
    </source>
</evidence>
<accession>A0ABW5RSW9</accession>
<organism evidence="2 3">
    <name type="scientific">Bacillus seohaeanensis</name>
    <dbReference type="NCBI Taxonomy" id="284580"/>
    <lineage>
        <taxon>Bacteria</taxon>
        <taxon>Bacillati</taxon>
        <taxon>Bacillota</taxon>
        <taxon>Bacilli</taxon>
        <taxon>Bacillales</taxon>
        <taxon>Bacillaceae</taxon>
        <taxon>Bacillus</taxon>
    </lineage>
</organism>
<evidence type="ECO:0000313" key="3">
    <source>
        <dbReference type="Proteomes" id="UP001597506"/>
    </source>
</evidence>
<keyword evidence="1" id="KW-0472">Membrane</keyword>
<proteinExistence type="predicted"/>
<dbReference type="Proteomes" id="UP001597506">
    <property type="component" value="Unassembled WGS sequence"/>
</dbReference>
<dbReference type="RefSeq" id="WP_071411919.1">
    <property type="nucleotide sequence ID" value="NZ_JBHUMF010000031.1"/>
</dbReference>
<feature type="transmembrane region" description="Helical" evidence="1">
    <location>
        <begin position="32"/>
        <end position="56"/>
    </location>
</feature>
<comment type="caution">
    <text evidence="2">The sequence shown here is derived from an EMBL/GenBank/DDBJ whole genome shotgun (WGS) entry which is preliminary data.</text>
</comment>
<sequence length="65" mass="7403">MKSTLKFCITWIIGVIIAVFTMSLWRNEEVDWQLLVSVIVVCLIGVLIVSGIMMYIKKAKDKANE</sequence>
<keyword evidence="3" id="KW-1185">Reference proteome</keyword>
<evidence type="ECO:0000256" key="1">
    <source>
        <dbReference type="SAM" id="Phobius"/>
    </source>
</evidence>
<dbReference type="EMBL" id="JBHUMF010000031">
    <property type="protein sequence ID" value="MFD2681793.1"/>
    <property type="molecule type" value="Genomic_DNA"/>
</dbReference>
<reference evidence="3" key="1">
    <citation type="journal article" date="2019" name="Int. J. Syst. Evol. Microbiol.">
        <title>The Global Catalogue of Microorganisms (GCM) 10K type strain sequencing project: providing services to taxonomists for standard genome sequencing and annotation.</title>
        <authorList>
            <consortium name="The Broad Institute Genomics Platform"/>
            <consortium name="The Broad Institute Genome Sequencing Center for Infectious Disease"/>
            <person name="Wu L."/>
            <person name="Ma J."/>
        </authorList>
    </citation>
    <scope>NUCLEOTIDE SEQUENCE [LARGE SCALE GENOMIC DNA]</scope>
    <source>
        <strain evidence="3">KCTC 3913</strain>
    </source>
</reference>
<keyword evidence="1" id="KW-1133">Transmembrane helix</keyword>
<keyword evidence="1" id="KW-0812">Transmembrane</keyword>
<protein>
    <submittedName>
        <fullName evidence="2">Uncharacterized protein</fullName>
    </submittedName>
</protein>